<evidence type="ECO:0000313" key="3">
    <source>
        <dbReference type="Proteomes" id="UP001240678"/>
    </source>
</evidence>
<keyword evidence="3" id="KW-1185">Reference proteome</keyword>
<dbReference type="EMBL" id="MOOE01000001">
    <property type="protein sequence ID" value="KAK1540006.1"/>
    <property type="molecule type" value="Genomic_DNA"/>
</dbReference>
<evidence type="ECO:0000313" key="2">
    <source>
        <dbReference type="EMBL" id="KAK1540006.1"/>
    </source>
</evidence>
<gene>
    <name evidence="2" type="ORF">CCOS01_01320</name>
</gene>
<dbReference type="RefSeq" id="XP_060320954.1">
    <property type="nucleotide sequence ID" value="XM_060449516.1"/>
</dbReference>
<feature type="region of interest" description="Disordered" evidence="1">
    <location>
        <begin position="199"/>
        <end position="254"/>
    </location>
</feature>
<dbReference type="Proteomes" id="UP001240678">
    <property type="component" value="Unassembled WGS sequence"/>
</dbReference>
<protein>
    <submittedName>
        <fullName evidence="2">Uncharacterized protein</fullName>
    </submittedName>
</protein>
<evidence type="ECO:0000256" key="1">
    <source>
        <dbReference type="SAM" id="MobiDB-lite"/>
    </source>
</evidence>
<name>A0AAI9ZAQ0_9PEZI</name>
<sequence>AHPIQFPFDPRLAVPFFYSTVPGPFFLSWAYFLSHSPSRVVSSLATAAPHVLGAQLDSTSSRASTAVCALSICPRLFSLRPYYCSAYGYDSRPTQTPSWLDTTAFNLVVPIPRDPIRIPARRLYIARTCCTNLPYSVHYLTCFVLRTANPAFIRVPGTVHCIACPPFRLLLRAPLHKTNTQSRSEAYPACCPYRHQPRHSLSQNPSQFGSVFPTKSTRSADPSLRIPLLPDSLTSHSLSSRPQHPRCSTRPQPALALGPIRLPLQLRTTTHATGRTAHTLPVTRSFVELAAGGSCNCHLQTSPFKRTHPGPTSLLHQQSQLMTQTF</sequence>
<proteinExistence type="predicted"/>
<feature type="compositionally biased region" description="Polar residues" evidence="1">
    <location>
        <begin position="232"/>
        <end position="242"/>
    </location>
</feature>
<dbReference type="AlphaFoldDB" id="A0AAI9ZAQ0"/>
<organism evidence="2 3">
    <name type="scientific">Colletotrichum costaricense</name>
    <dbReference type="NCBI Taxonomy" id="1209916"/>
    <lineage>
        <taxon>Eukaryota</taxon>
        <taxon>Fungi</taxon>
        <taxon>Dikarya</taxon>
        <taxon>Ascomycota</taxon>
        <taxon>Pezizomycotina</taxon>
        <taxon>Sordariomycetes</taxon>
        <taxon>Hypocreomycetidae</taxon>
        <taxon>Glomerellales</taxon>
        <taxon>Glomerellaceae</taxon>
        <taxon>Colletotrichum</taxon>
        <taxon>Colletotrichum acutatum species complex</taxon>
    </lineage>
</organism>
<dbReference type="GeneID" id="85333063"/>
<accession>A0AAI9ZAQ0</accession>
<comment type="caution">
    <text evidence="2">The sequence shown here is derived from an EMBL/GenBank/DDBJ whole genome shotgun (WGS) entry which is preliminary data.</text>
</comment>
<feature type="non-terminal residue" evidence="2">
    <location>
        <position position="1"/>
    </location>
</feature>
<feature type="compositionally biased region" description="Polar residues" evidence="1">
    <location>
        <begin position="199"/>
        <end position="220"/>
    </location>
</feature>
<reference evidence="2 3" key="1">
    <citation type="submission" date="2016-10" db="EMBL/GenBank/DDBJ databases">
        <title>The genome sequence of Colletotrichum fioriniae PJ7.</title>
        <authorList>
            <person name="Baroncelli R."/>
        </authorList>
    </citation>
    <scope>NUCLEOTIDE SEQUENCE [LARGE SCALE GENOMIC DNA]</scope>
    <source>
        <strain evidence="2 3">IMI 309622</strain>
    </source>
</reference>